<keyword evidence="2" id="KW-1185">Reference proteome</keyword>
<dbReference type="AlphaFoldDB" id="D2QGD7"/>
<reference evidence="1 2" key="1">
    <citation type="journal article" date="2010" name="Stand. Genomic Sci.">
        <title>Complete genome sequence of Spirosoma linguale type strain (1).</title>
        <authorList>
            <person name="Lail K."/>
            <person name="Sikorski J."/>
            <person name="Saunders E."/>
            <person name="Lapidus A."/>
            <person name="Glavina Del Rio T."/>
            <person name="Copeland A."/>
            <person name="Tice H."/>
            <person name="Cheng J.-F."/>
            <person name="Lucas S."/>
            <person name="Nolan M."/>
            <person name="Bruce D."/>
            <person name="Goodwin L."/>
            <person name="Pitluck S."/>
            <person name="Ivanova N."/>
            <person name="Mavromatis K."/>
            <person name="Ovchinnikova G."/>
            <person name="Pati A."/>
            <person name="Chen A."/>
            <person name="Palaniappan K."/>
            <person name="Land M."/>
            <person name="Hauser L."/>
            <person name="Chang Y.-J."/>
            <person name="Jeffries C.D."/>
            <person name="Chain P."/>
            <person name="Brettin T."/>
            <person name="Detter J.C."/>
            <person name="Schuetze A."/>
            <person name="Rohde M."/>
            <person name="Tindall B.J."/>
            <person name="Goeker M."/>
            <person name="Bristow J."/>
            <person name="Eisen J.A."/>
            <person name="Markowitz V."/>
            <person name="Hugenholtz P."/>
            <person name="Kyrpides N.C."/>
            <person name="Klenk H.-P."/>
            <person name="Chen F."/>
        </authorList>
    </citation>
    <scope>NUCLEOTIDE SEQUENCE [LARGE SCALE GENOMIC DNA]</scope>
    <source>
        <strain evidence="2">ATCC 33905 / DSM 74 / LMG 10896 / Claus 1</strain>
    </source>
</reference>
<gene>
    <name evidence="1" type="ordered locus">Slin_0681</name>
</gene>
<dbReference type="Proteomes" id="UP000002028">
    <property type="component" value="Chromosome"/>
</dbReference>
<name>D2QGD7_SPILD</name>
<protein>
    <submittedName>
        <fullName evidence="1">Uncharacterized protein</fullName>
    </submittedName>
</protein>
<dbReference type="RefSeq" id="WP_012925296.1">
    <property type="nucleotide sequence ID" value="NC_013730.1"/>
</dbReference>
<organism evidence="1 2">
    <name type="scientific">Spirosoma linguale (strain ATCC 33905 / DSM 74 / LMG 10896 / Claus 1)</name>
    <dbReference type="NCBI Taxonomy" id="504472"/>
    <lineage>
        <taxon>Bacteria</taxon>
        <taxon>Pseudomonadati</taxon>
        <taxon>Bacteroidota</taxon>
        <taxon>Cytophagia</taxon>
        <taxon>Cytophagales</taxon>
        <taxon>Cytophagaceae</taxon>
        <taxon>Spirosoma</taxon>
    </lineage>
</organism>
<evidence type="ECO:0000313" key="1">
    <source>
        <dbReference type="EMBL" id="ADB36744.1"/>
    </source>
</evidence>
<proteinExistence type="predicted"/>
<dbReference type="KEGG" id="sli:Slin_0681"/>
<dbReference type="HOGENOM" id="CLU_2289894_0_0_10"/>
<accession>D2QGD7</accession>
<dbReference type="STRING" id="504472.Slin_0681"/>
<sequence>MSKTFAVITENQTLVCSGKTTLINTGSTNVHLTDQDTDLGLASLPYDQQQSVKNALYAIKPGESKSLASNTYNIGFTMGGSAVIMKEIASSSAVPVDEPAA</sequence>
<dbReference type="EMBL" id="CP001769">
    <property type="protein sequence ID" value="ADB36744.1"/>
    <property type="molecule type" value="Genomic_DNA"/>
</dbReference>
<evidence type="ECO:0000313" key="2">
    <source>
        <dbReference type="Proteomes" id="UP000002028"/>
    </source>
</evidence>